<dbReference type="EMBL" id="BJCC01000034">
    <property type="protein sequence ID" value="GCF95549.1"/>
    <property type="molecule type" value="Genomic_DNA"/>
</dbReference>
<name>A0A4V0WPZ2_9ENTE</name>
<dbReference type="OrthoDB" id="2176387at2"/>
<feature type="transmembrane region" description="Helical" evidence="1">
    <location>
        <begin position="344"/>
        <end position="373"/>
    </location>
</feature>
<feature type="transmembrane region" description="Helical" evidence="1">
    <location>
        <begin position="40"/>
        <end position="61"/>
    </location>
</feature>
<evidence type="ECO:0000313" key="2">
    <source>
        <dbReference type="EMBL" id="GCF95549.1"/>
    </source>
</evidence>
<feature type="transmembrane region" description="Helical" evidence="1">
    <location>
        <begin position="187"/>
        <end position="210"/>
    </location>
</feature>
<evidence type="ECO:0000256" key="1">
    <source>
        <dbReference type="SAM" id="Phobius"/>
    </source>
</evidence>
<reference evidence="3" key="1">
    <citation type="submission" date="2019-02" db="EMBL/GenBank/DDBJ databases">
        <title>Draft genome sequence of Enterococcus sp. Gos25-1.</title>
        <authorList>
            <person name="Tanaka N."/>
            <person name="Shiwa Y."/>
            <person name="Fujita N."/>
        </authorList>
    </citation>
    <scope>NUCLEOTIDE SEQUENCE [LARGE SCALE GENOMIC DNA]</scope>
    <source>
        <strain evidence="3">Gos25-1</strain>
    </source>
</reference>
<sequence length="531" mass="60188">MKLQQLKALMRINLLYVNPSATTQSRKKGKKGAALTRNIFLSYLLSGVVFLAVYTATMFAIDFSKFPGFFTYYLALFGLIGFSQAMSSIFNVFFESKDLENYLPLPFRQGEVFLAKFLVVGLTIVPFLLPLVVLFYLAAWRGGMMIVLAVLAGLIIFVGFVLLLFGLCSLVIFGLTQTKIFYRHKKTFMTGMMGLSMVLVIGGILIINFTQTDIQHSTTMVDRPVLTPFLPFYYVLTNPFSLPGFLSLLGILICLTVVFFIIQQKIVPKLYDQFSDENQQTVSKKRKRKENQNLVQLLRSYNLQLIKNPNLITQMLSSSLIMPVVFFITFMVTGQFSFQHLSPAFFGVFFCAGIFLAAMTINQTSLISSIISLDRENFLFIRSLPLSFREYLRIKMITGTLIQFVITGGVALLAGVFSRMPLLLLLFFVIGALCGTYLFCVHFFIRDYDLLNLNWNNVGELFTRGNGNFAIVFWMFGVMIVGGILLTLYVVAVLFKVNPFLLNGAVFLVLATIAFLYLNNQKKYFWQKLMD</sequence>
<feature type="transmembrane region" description="Helical" evidence="1">
    <location>
        <begin position="500"/>
        <end position="518"/>
    </location>
</feature>
<feature type="transmembrane region" description="Helical" evidence="1">
    <location>
        <begin position="240"/>
        <end position="262"/>
    </location>
</feature>
<dbReference type="RefSeq" id="WP_146623930.1">
    <property type="nucleotide sequence ID" value="NZ_BJCC01000034.1"/>
</dbReference>
<organism evidence="2 3">
    <name type="scientific">Enterococcus florum</name>
    <dbReference type="NCBI Taxonomy" id="2480627"/>
    <lineage>
        <taxon>Bacteria</taxon>
        <taxon>Bacillati</taxon>
        <taxon>Bacillota</taxon>
        <taxon>Bacilli</taxon>
        <taxon>Lactobacillales</taxon>
        <taxon>Enterococcaceae</taxon>
        <taxon>Enterococcus</taxon>
    </lineage>
</organism>
<feature type="transmembrane region" description="Helical" evidence="1">
    <location>
        <begin position="73"/>
        <end position="94"/>
    </location>
</feature>
<dbReference type="Proteomes" id="UP000290567">
    <property type="component" value="Unassembled WGS sequence"/>
</dbReference>
<keyword evidence="1" id="KW-1133">Transmembrane helix</keyword>
<dbReference type="AlphaFoldDB" id="A0A4V0WPZ2"/>
<keyword evidence="1" id="KW-0472">Membrane</keyword>
<feature type="transmembrane region" description="Helical" evidence="1">
    <location>
        <begin position="320"/>
        <end position="338"/>
    </location>
</feature>
<accession>A0A4V0WPZ2</accession>
<evidence type="ECO:0000313" key="3">
    <source>
        <dbReference type="Proteomes" id="UP000290567"/>
    </source>
</evidence>
<feature type="transmembrane region" description="Helical" evidence="1">
    <location>
        <begin position="145"/>
        <end position="175"/>
    </location>
</feature>
<keyword evidence="1" id="KW-0812">Transmembrane</keyword>
<feature type="transmembrane region" description="Helical" evidence="1">
    <location>
        <begin position="394"/>
        <end position="417"/>
    </location>
</feature>
<comment type="caution">
    <text evidence="2">The sequence shown here is derived from an EMBL/GenBank/DDBJ whole genome shotgun (WGS) entry which is preliminary data.</text>
</comment>
<proteinExistence type="predicted"/>
<feature type="transmembrane region" description="Helical" evidence="1">
    <location>
        <begin position="423"/>
        <end position="445"/>
    </location>
</feature>
<gene>
    <name evidence="2" type="ORF">NRIC_34400</name>
</gene>
<feature type="transmembrane region" description="Helical" evidence="1">
    <location>
        <begin position="471"/>
        <end position="494"/>
    </location>
</feature>
<protein>
    <submittedName>
        <fullName evidence="2">ABC transporter</fullName>
    </submittedName>
</protein>
<feature type="transmembrane region" description="Helical" evidence="1">
    <location>
        <begin position="114"/>
        <end position="139"/>
    </location>
</feature>
<keyword evidence="3" id="KW-1185">Reference proteome</keyword>